<protein>
    <submittedName>
        <fullName evidence="4">Methyltransferase domain-containing protein</fullName>
    </submittedName>
</protein>
<dbReference type="PANTHER" id="PTHR43861:SF3">
    <property type="entry name" value="PUTATIVE (AFU_ORTHOLOGUE AFUA_2G14390)-RELATED"/>
    <property type="match status" value="1"/>
</dbReference>
<dbReference type="AlphaFoldDB" id="A0A5C1A5G2"/>
<evidence type="ECO:0000313" key="5">
    <source>
        <dbReference type="Proteomes" id="UP000324974"/>
    </source>
</evidence>
<dbReference type="Proteomes" id="UP000324974">
    <property type="component" value="Chromosome"/>
</dbReference>
<gene>
    <name evidence="4" type="ORF">PX52LOC_00423</name>
</gene>
<evidence type="ECO:0000313" key="4">
    <source>
        <dbReference type="EMBL" id="QEL13565.1"/>
    </source>
</evidence>
<keyword evidence="5" id="KW-1185">Reference proteome</keyword>
<dbReference type="PANTHER" id="PTHR43861">
    <property type="entry name" value="TRANS-ACONITATE 2-METHYLTRANSFERASE-RELATED"/>
    <property type="match status" value="1"/>
</dbReference>
<accession>A0A5C1A5G2</accession>
<organism evidence="4 5">
    <name type="scientific">Limnoglobus roseus</name>
    <dbReference type="NCBI Taxonomy" id="2598579"/>
    <lineage>
        <taxon>Bacteria</taxon>
        <taxon>Pseudomonadati</taxon>
        <taxon>Planctomycetota</taxon>
        <taxon>Planctomycetia</taxon>
        <taxon>Gemmatales</taxon>
        <taxon>Gemmataceae</taxon>
        <taxon>Limnoglobus</taxon>
    </lineage>
</organism>
<dbReference type="GO" id="GO:0032259">
    <property type="term" value="P:methylation"/>
    <property type="evidence" value="ECO:0007669"/>
    <property type="project" value="UniProtKB-KW"/>
</dbReference>
<keyword evidence="1 4" id="KW-0808">Transferase</keyword>
<dbReference type="InterPro" id="IPR025714">
    <property type="entry name" value="Methyltranfer_dom"/>
</dbReference>
<dbReference type="CDD" id="cd02440">
    <property type="entry name" value="AdoMet_MTases"/>
    <property type="match status" value="1"/>
</dbReference>
<dbReference type="SUPFAM" id="SSF53335">
    <property type="entry name" value="S-adenosyl-L-methionine-dependent methyltransferases"/>
    <property type="match status" value="1"/>
</dbReference>
<feature type="domain" description="Methyltransferase" evidence="3">
    <location>
        <begin position="82"/>
        <end position="210"/>
    </location>
</feature>
<evidence type="ECO:0000256" key="1">
    <source>
        <dbReference type="ARBA" id="ARBA00022679"/>
    </source>
</evidence>
<sequence>MRPFGISIFCLLAVLLPLAADDPKAKPRYETRADHDPDGIGKFYLNREIAHVMGHQAAGWLDRPEREKEEDPAKLLKALDIKPGMVIADIGAGSGFHTLRMAPLVGEKGKVLAVDIQKEMIDLVEKRAKEKKLANVETVLSTETDPKLPAGTVDLIILVDVYHEFSHPYEMTEKMIAALKPGGRIAFVEFRLEDPKVPIKLVHKMTERQVTLEMEQFPEMSHQKTDKSLPWQHIILFEKKAKK</sequence>
<dbReference type="KEGG" id="lrs:PX52LOC_00423"/>
<keyword evidence="2" id="KW-0732">Signal</keyword>
<dbReference type="InterPro" id="IPR029063">
    <property type="entry name" value="SAM-dependent_MTases_sf"/>
</dbReference>
<keyword evidence="4" id="KW-0489">Methyltransferase</keyword>
<evidence type="ECO:0000256" key="2">
    <source>
        <dbReference type="SAM" id="SignalP"/>
    </source>
</evidence>
<dbReference type="GO" id="GO:0008168">
    <property type="term" value="F:methyltransferase activity"/>
    <property type="evidence" value="ECO:0007669"/>
    <property type="project" value="UniProtKB-KW"/>
</dbReference>
<dbReference type="Gene3D" id="3.40.50.150">
    <property type="entry name" value="Vaccinia Virus protein VP39"/>
    <property type="match status" value="1"/>
</dbReference>
<reference evidence="5" key="1">
    <citation type="submission" date="2019-08" db="EMBL/GenBank/DDBJ databases">
        <title>Limnoglobus roseus gen. nov., sp. nov., a novel freshwater planctomycete with a giant genome from the family Gemmataceae.</title>
        <authorList>
            <person name="Kulichevskaya I.S."/>
            <person name="Naumoff D.G."/>
            <person name="Miroshnikov K."/>
            <person name="Ivanova A."/>
            <person name="Philippov D.A."/>
            <person name="Hakobyan A."/>
            <person name="Rijpstra I.C."/>
            <person name="Sinninghe Damste J.S."/>
            <person name="Liesack W."/>
            <person name="Dedysh S.N."/>
        </authorList>
    </citation>
    <scope>NUCLEOTIDE SEQUENCE [LARGE SCALE GENOMIC DNA]</scope>
    <source>
        <strain evidence="5">PX52</strain>
    </source>
</reference>
<proteinExistence type="predicted"/>
<dbReference type="RefSeq" id="WP_149108527.1">
    <property type="nucleotide sequence ID" value="NZ_CP042425.1"/>
</dbReference>
<dbReference type="OrthoDB" id="9784101at2"/>
<name>A0A5C1A5G2_9BACT</name>
<feature type="signal peptide" evidence="2">
    <location>
        <begin position="1"/>
        <end position="19"/>
    </location>
</feature>
<dbReference type="EMBL" id="CP042425">
    <property type="protein sequence ID" value="QEL13565.1"/>
    <property type="molecule type" value="Genomic_DNA"/>
</dbReference>
<feature type="chain" id="PRO_5022843993" evidence="2">
    <location>
        <begin position="20"/>
        <end position="243"/>
    </location>
</feature>
<evidence type="ECO:0000259" key="3">
    <source>
        <dbReference type="Pfam" id="PF13847"/>
    </source>
</evidence>
<dbReference type="Pfam" id="PF13847">
    <property type="entry name" value="Methyltransf_31"/>
    <property type="match status" value="1"/>
</dbReference>